<keyword evidence="1" id="KW-0805">Transcription regulation</keyword>
<reference evidence="6" key="1">
    <citation type="submission" date="2017-09" db="EMBL/GenBank/DDBJ databases">
        <title>Arcobacter canalis sp. nov., a new species isolated from a water canal contaminated with urban sewage.</title>
        <authorList>
            <person name="Perez-Cataluna A."/>
            <person name="Salas-Masso N."/>
            <person name="Figueras M.J."/>
        </authorList>
    </citation>
    <scope>NUCLEOTIDE SEQUENCE [LARGE SCALE GENOMIC DNA]</scope>
    <source>
        <strain evidence="6">CECT 7727</strain>
    </source>
</reference>
<dbReference type="EMBL" id="CP032101">
    <property type="protein sequence ID" value="AXX86210.1"/>
    <property type="molecule type" value="Genomic_DNA"/>
</dbReference>
<dbReference type="Gene3D" id="1.10.10.60">
    <property type="entry name" value="Homeodomain-like"/>
    <property type="match status" value="1"/>
</dbReference>
<dbReference type="RefSeq" id="WP_099309817.1">
    <property type="nucleotide sequence ID" value="NZ_CP032101.1"/>
</dbReference>
<dbReference type="PANTHER" id="PTHR47893:SF1">
    <property type="entry name" value="REGULATORY PROTEIN PCHR"/>
    <property type="match status" value="1"/>
</dbReference>
<feature type="domain" description="HTH araC/xylS-type" evidence="3">
    <location>
        <begin position="224"/>
        <end position="322"/>
    </location>
</feature>
<evidence type="ECO:0000256" key="2">
    <source>
        <dbReference type="ARBA" id="ARBA00023163"/>
    </source>
</evidence>
<dbReference type="EMBL" id="NXAO01000001">
    <property type="protein sequence ID" value="PHO16738.1"/>
    <property type="molecule type" value="Genomic_DNA"/>
</dbReference>
<reference evidence="5" key="2">
    <citation type="submission" date="2017-09" db="EMBL/GenBank/DDBJ databases">
        <authorList>
            <person name="Perez-Cataluna A."/>
            <person name="Figueras M.J."/>
            <person name="Salas-Masso N."/>
        </authorList>
    </citation>
    <scope>NUCLEOTIDE SEQUENCE</scope>
    <source>
        <strain evidence="5">CECT 7727</strain>
    </source>
</reference>
<keyword evidence="2" id="KW-0804">Transcription</keyword>
<dbReference type="PROSITE" id="PS01124">
    <property type="entry name" value="HTH_ARAC_FAMILY_2"/>
    <property type="match status" value="1"/>
</dbReference>
<dbReference type="SUPFAM" id="SSF46689">
    <property type="entry name" value="Homeodomain-like"/>
    <property type="match status" value="1"/>
</dbReference>
<evidence type="ECO:0000313" key="7">
    <source>
        <dbReference type="Proteomes" id="UP000264693"/>
    </source>
</evidence>
<dbReference type="AlphaFoldDB" id="A0A347THY2"/>
<evidence type="ECO:0000313" key="6">
    <source>
        <dbReference type="Proteomes" id="UP000224740"/>
    </source>
</evidence>
<dbReference type="KEGG" id="amar:AMRN_0442"/>
<evidence type="ECO:0000313" key="4">
    <source>
        <dbReference type="EMBL" id="AXX86210.1"/>
    </source>
</evidence>
<dbReference type="PANTHER" id="PTHR47893">
    <property type="entry name" value="REGULATORY PROTEIN PCHR"/>
    <property type="match status" value="1"/>
</dbReference>
<dbReference type="InterPro" id="IPR018060">
    <property type="entry name" value="HTH_AraC"/>
</dbReference>
<accession>A0A347THY2</accession>
<protein>
    <submittedName>
        <fullName evidence="4">Transcriptional regulator, AraC family</fullName>
    </submittedName>
</protein>
<gene>
    <name evidence="4" type="ORF">AMRN_0442</name>
    <name evidence="5" type="ORF">CPH92_00250</name>
</gene>
<dbReference type="GO" id="GO:0043565">
    <property type="term" value="F:sequence-specific DNA binding"/>
    <property type="evidence" value="ECO:0007669"/>
    <property type="project" value="InterPro"/>
</dbReference>
<reference evidence="4 7" key="3">
    <citation type="submission" date="2018-08" db="EMBL/GenBank/DDBJ databases">
        <title>Complete genome of the Arcobacter marinus type strain JCM 15502.</title>
        <authorList>
            <person name="Miller W.G."/>
            <person name="Yee E."/>
            <person name="Huynh S."/>
            <person name="Parker C.T."/>
        </authorList>
    </citation>
    <scope>NUCLEOTIDE SEQUENCE [LARGE SCALE GENOMIC DNA]</scope>
    <source>
        <strain evidence="4 7">JCM 15502</strain>
    </source>
</reference>
<evidence type="ECO:0000259" key="3">
    <source>
        <dbReference type="PROSITE" id="PS01124"/>
    </source>
</evidence>
<keyword evidence="6" id="KW-1185">Reference proteome</keyword>
<dbReference type="InterPro" id="IPR053142">
    <property type="entry name" value="PchR_regulatory_protein"/>
</dbReference>
<evidence type="ECO:0000313" key="5">
    <source>
        <dbReference type="EMBL" id="PHO16738.1"/>
    </source>
</evidence>
<dbReference type="Proteomes" id="UP000264693">
    <property type="component" value="Chromosome"/>
</dbReference>
<dbReference type="InterPro" id="IPR009057">
    <property type="entry name" value="Homeodomain-like_sf"/>
</dbReference>
<dbReference type="GO" id="GO:0003700">
    <property type="term" value="F:DNA-binding transcription factor activity"/>
    <property type="evidence" value="ECO:0007669"/>
    <property type="project" value="InterPro"/>
</dbReference>
<dbReference type="SMART" id="SM00342">
    <property type="entry name" value="HTH_ARAC"/>
    <property type="match status" value="1"/>
</dbReference>
<proteinExistence type="predicted"/>
<name>A0A347THY2_9BACT</name>
<evidence type="ECO:0000256" key="1">
    <source>
        <dbReference type="ARBA" id="ARBA00023015"/>
    </source>
</evidence>
<sequence length="328" mass="38702">MYKKLWGSFKGFSDEKEFLNTEKNITEEFDKEGKCNLNEINFNDTVFLYKSDYLLKNEIKQDSTHKIDGIAFTLGLEGEMKLKSHITEEPFSSKKSYINLHLISQDCIYHEISKNSSYKALSFILKKDFLQKILPEDNFKEYVFNALEKNSFNEILYNSLMDIKMSFLANEIYKSPMIGKLDQLYLESKTLEVIYHCLNTFSQSKSDKDLSGIKFSQYDINALNKAKKILLENMHKPPSIEELSKIVKLNDFKLQFGFKIFFNLTPYSFLLEERMQKAKILLKESEYNINEIALLVGYSYAQNFSNAFLKRFGIRPKEIMKTRKYYYY</sequence>
<dbReference type="Pfam" id="PF12833">
    <property type="entry name" value="HTH_18"/>
    <property type="match status" value="1"/>
</dbReference>
<organism evidence="4 7">
    <name type="scientific">Malaciobacter marinus</name>
    <dbReference type="NCBI Taxonomy" id="505249"/>
    <lineage>
        <taxon>Bacteria</taxon>
        <taxon>Pseudomonadati</taxon>
        <taxon>Campylobacterota</taxon>
        <taxon>Epsilonproteobacteria</taxon>
        <taxon>Campylobacterales</taxon>
        <taxon>Arcobacteraceae</taxon>
        <taxon>Malaciobacter</taxon>
    </lineage>
</organism>
<dbReference type="Proteomes" id="UP000224740">
    <property type="component" value="Unassembled WGS sequence"/>
</dbReference>